<dbReference type="Proteomes" id="UP001156614">
    <property type="component" value="Unassembled WGS sequence"/>
</dbReference>
<dbReference type="AlphaFoldDB" id="A0AAV5NIQ5"/>
<protein>
    <submittedName>
        <fullName evidence="2">Uncharacterized protein</fullName>
    </submittedName>
</protein>
<dbReference type="EMBL" id="BSNU01000006">
    <property type="protein sequence ID" value="GLQ63900.1"/>
    <property type="molecule type" value="Genomic_DNA"/>
</dbReference>
<keyword evidence="3" id="KW-1185">Reference proteome</keyword>
<organism evidence="2 3">
    <name type="scientific">Gluconobacter cerinus</name>
    <dbReference type="NCBI Taxonomy" id="38307"/>
    <lineage>
        <taxon>Bacteria</taxon>
        <taxon>Pseudomonadati</taxon>
        <taxon>Pseudomonadota</taxon>
        <taxon>Alphaproteobacteria</taxon>
        <taxon>Acetobacterales</taxon>
        <taxon>Acetobacteraceae</taxon>
        <taxon>Gluconobacter</taxon>
    </lineage>
</organism>
<comment type="caution">
    <text evidence="2">The sequence shown here is derived from an EMBL/GenBank/DDBJ whole genome shotgun (WGS) entry which is preliminary data.</text>
</comment>
<sequence>MEEEGFGKTDRIGDRGCHDEEDKAALPLPPDLGIMLGVDLLGEIRRPGSARRRFCAKKQKCQSDQN</sequence>
<evidence type="ECO:0000313" key="2">
    <source>
        <dbReference type="EMBL" id="GLQ63900.1"/>
    </source>
</evidence>
<evidence type="ECO:0000256" key="1">
    <source>
        <dbReference type="SAM" id="MobiDB-lite"/>
    </source>
</evidence>
<evidence type="ECO:0000313" key="3">
    <source>
        <dbReference type="Proteomes" id="UP001156614"/>
    </source>
</evidence>
<feature type="region of interest" description="Disordered" evidence="1">
    <location>
        <begin position="1"/>
        <end position="29"/>
    </location>
</feature>
<name>A0AAV5NIQ5_9PROT</name>
<gene>
    <name evidence="2" type="ORF">GCM10007867_27460</name>
</gene>
<proteinExistence type="predicted"/>
<feature type="compositionally biased region" description="Basic and acidic residues" evidence="1">
    <location>
        <begin position="1"/>
        <end position="24"/>
    </location>
</feature>
<accession>A0AAV5NIQ5</accession>
<reference evidence="3" key="1">
    <citation type="journal article" date="2019" name="Int. J. Syst. Evol. Microbiol.">
        <title>The Global Catalogue of Microorganisms (GCM) 10K type strain sequencing project: providing services to taxonomists for standard genome sequencing and annotation.</title>
        <authorList>
            <consortium name="The Broad Institute Genomics Platform"/>
            <consortium name="The Broad Institute Genome Sequencing Center for Infectious Disease"/>
            <person name="Wu L."/>
            <person name="Ma J."/>
        </authorList>
    </citation>
    <scope>NUCLEOTIDE SEQUENCE [LARGE SCALE GENOMIC DNA]</scope>
    <source>
        <strain evidence="3">NBRC 3267</strain>
    </source>
</reference>